<gene>
    <name evidence="1" type="ORF">CEXT_703931</name>
</gene>
<protein>
    <submittedName>
        <fullName evidence="1">Uncharacterized protein</fullName>
    </submittedName>
</protein>
<dbReference type="AlphaFoldDB" id="A0AAV4P294"/>
<comment type="caution">
    <text evidence="1">The sequence shown here is derived from an EMBL/GenBank/DDBJ whole genome shotgun (WGS) entry which is preliminary data.</text>
</comment>
<proteinExistence type="predicted"/>
<evidence type="ECO:0000313" key="2">
    <source>
        <dbReference type="Proteomes" id="UP001054945"/>
    </source>
</evidence>
<keyword evidence="2" id="KW-1185">Reference proteome</keyword>
<evidence type="ECO:0000313" key="1">
    <source>
        <dbReference type="EMBL" id="GIX90769.1"/>
    </source>
</evidence>
<dbReference type="Proteomes" id="UP001054945">
    <property type="component" value="Unassembled WGS sequence"/>
</dbReference>
<sequence>MEWSDALLKKRVNREARSQPYVTGGMITLKPMIAGMLSLDESSYQLLRINDEKGWERPNMSNLASLCDSEND</sequence>
<dbReference type="EMBL" id="BPLR01021530">
    <property type="protein sequence ID" value="GIX90769.1"/>
    <property type="molecule type" value="Genomic_DNA"/>
</dbReference>
<organism evidence="1 2">
    <name type="scientific">Caerostris extrusa</name>
    <name type="common">Bark spider</name>
    <name type="synonym">Caerostris bankana</name>
    <dbReference type="NCBI Taxonomy" id="172846"/>
    <lineage>
        <taxon>Eukaryota</taxon>
        <taxon>Metazoa</taxon>
        <taxon>Ecdysozoa</taxon>
        <taxon>Arthropoda</taxon>
        <taxon>Chelicerata</taxon>
        <taxon>Arachnida</taxon>
        <taxon>Araneae</taxon>
        <taxon>Araneomorphae</taxon>
        <taxon>Entelegynae</taxon>
        <taxon>Araneoidea</taxon>
        <taxon>Araneidae</taxon>
        <taxon>Caerostris</taxon>
    </lineage>
</organism>
<reference evidence="1 2" key="1">
    <citation type="submission" date="2021-06" db="EMBL/GenBank/DDBJ databases">
        <title>Caerostris extrusa draft genome.</title>
        <authorList>
            <person name="Kono N."/>
            <person name="Arakawa K."/>
        </authorList>
    </citation>
    <scope>NUCLEOTIDE SEQUENCE [LARGE SCALE GENOMIC DNA]</scope>
</reference>
<name>A0AAV4P294_CAEEX</name>
<accession>A0AAV4P294</accession>